<accession>A0A120K0W8</accession>
<dbReference type="GO" id="GO:0006355">
    <property type="term" value="P:regulation of DNA-templated transcription"/>
    <property type="evidence" value="ECO:0007669"/>
    <property type="project" value="UniProtKB-ARBA"/>
</dbReference>
<dbReference type="InterPro" id="IPR023696">
    <property type="entry name" value="Ureohydrolase_dom_sf"/>
</dbReference>
<evidence type="ECO:0000256" key="3">
    <source>
        <dbReference type="ARBA" id="ARBA00012111"/>
    </source>
</evidence>
<dbReference type="GO" id="GO:0031507">
    <property type="term" value="P:heterochromatin formation"/>
    <property type="evidence" value="ECO:0007669"/>
    <property type="project" value="TreeGrafter"/>
</dbReference>
<dbReference type="InterPro" id="IPR000286">
    <property type="entry name" value="HDACs"/>
</dbReference>
<dbReference type="RefSeq" id="XP_017985763.1">
    <property type="nucleotide sequence ID" value="XM_018130141.1"/>
</dbReference>
<evidence type="ECO:0000256" key="9">
    <source>
        <dbReference type="ARBA" id="ARBA00023242"/>
    </source>
</evidence>
<keyword evidence="12" id="KW-1185">Reference proteome</keyword>
<keyword evidence="9" id="KW-0539">Nucleus</keyword>
<dbReference type="Gene3D" id="3.40.800.20">
    <property type="entry name" value="Histone deacetylase domain"/>
    <property type="match status" value="1"/>
</dbReference>
<dbReference type="PANTHER" id="PTHR10625">
    <property type="entry name" value="HISTONE DEACETYLASE HDAC1-RELATED"/>
    <property type="match status" value="1"/>
</dbReference>
<dbReference type="EMBL" id="CP014242">
    <property type="protein sequence ID" value="AMD18767.1"/>
    <property type="molecule type" value="Genomic_DNA"/>
</dbReference>
<dbReference type="GO" id="GO:0141221">
    <property type="term" value="F:histone deacetylase activity, hydrolytic mechanism"/>
    <property type="evidence" value="ECO:0007669"/>
    <property type="project" value="UniProtKB-EC"/>
</dbReference>
<evidence type="ECO:0000313" key="11">
    <source>
        <dbReference type="EMBL" id="AMD18767.1"/>
    </source>
</evidence>
<keyword evidence="7" id="KW-0805">Transcription regulation</keyword>
<dbReference type="GO" id="GO:0010557">
    <property type="term" value="P:positive regulation of macromolecule biosynthetic process"/>
    <property type="evidence" value="ECO:0007669"/>
    <property type="project" value="UniProtKB-ARBA"/>
</dbReference>
<evidence type="ECO:0000256" key="6">
    <source>
        <dbReference type="ARBA" id="ARBA00022853"/>
    </source>
</evidence>
<evidence type="ECO:0000256" key="4">
    <source>
        <dbReference type="ARBA" id="ARBA00022491"/>
    </source>
</evidence>
<protein>
    <recommendedName>
        <fullName evidence="3">histone deacetylase</fullName>
        <ecNumber evidence="3">3.5.1.98</ecNumber>
    </recommendedName>
</protein>
<gene>
    <name evidence="11" type="ORF">AW171_hschr2283</name>
</gene>
<dbReference type="GeneID" id="28721930"/>
<dbReference type="AlphaFoldDB" id="A0A120K0W8"/>
<proteinExistence type="inferred from homology"/>
<dbReference type="STRING" id="45286.A0A120K0W8"/>
<dbReference type="EC" id="3.5.1.98" evidence="3"/>
<feature type="domain" description="Histone deacetylase" evidence="10">
    <location>
        <begin position="25"/>
        <end position="374"/>
    </location>
</feature>
<sequence length="447" mass="50487">MVKFVISSSVYQAQICDLLPCNDNSKSQLVHSLLAAYDVFKHFDKVIRIPYTNKSTLAKFHSKAFLDVVLDGALDRDTIEDEDWPQLTLIADRYLSNSGTSCESMGWCKSKRDLHRRYLSSTCSNTHESDTQGSALDEDNNNRSTLEYYGLVDDCPIFDYLPMYVHTVAGATLSLLQELSYDEGPTIAINWDGGRHHAMKSKASGFCYVNDIVLLIQGLRRKGFSKISYLDFDLHHGDGVENAFLYSKNVQTCSVHMFEPGFFPGTGDHKNCKLNNVINIPLLHGLDDKSLNRIADEIIMPSIRAHDPEVIIIQCGGDGLCGDKYGEWQLSIRGLTTIILKIVSLFRYRKVVLLGGGGYNPKLQSRFYTYLTTELLHACKGIPSCISNDEDELIKDHELIEVYEGENYKYWHYEYPGIHRKSLLNDNTEAYFSKLRHLFAAGAASKV</sequence>
<evidence type="ECO:0000256" key="2">
    <source>
        <dbReference type="ARBA" id="ARBA00006457"/>
    </source>
</evidence>
<keyword evidence="6" id="KW-0156">Chromatin regulator</keyword>
<evidence type="ECO:0000256" key="7">
    <source>
        <dbReference type="ARBA" id="ARBA00023015"/>
    </source>
</evidence>
<dbReference type="SUPFAM" id="SSF52768">
    <property type="entry name" value="Arginase/deacetylase"/>
    <property type="match status" value="1"/>
</dbReference>
<dbReference type="InterPro" id="IPR037138">
    <property type="entry name" value="His_deacetylse_dom_sf"/>
</dbReference>
<evidence type="ECO:0000313" key="12">
    <source>
        <dbReference type="Proteomes" id="UP000243052"/>
    </source>
</evidence>
<dbReference type="Pfam" id="PF00850">
    <property type="entry name" value="Hist_deacetyl"/>
    <property type="match status" value="1"/>
</dbReference>
<comment type="subcellular location">
    <subcellularLocation>
        <location evidence="1">Nucleus</location>
    </subcellularLocation>
</comment>
<reference evidence="11 12" key="1">
    <citation type="submission" date="2016-01" db="EMBL/GenBank/DDBJ databases">
        <title>Genome sequence of the yeast Holleya sinecauda.</title>
        <authorList>
            <person name="Dietrich F.S."/>
        </authorList>
    </citation>
    <scope>NUCLEOTIDE SEQUENCE [LARGE SCALE GENOMIC DNA]</scope>
    <source>
        <strain evidence="11 12">ATCC 58844</strain>
    </source>
</reference>
<organism evidence="11 12">
    <name type="scientific">Eremothecium sinecaudum</name>
    <dbReference type="NCBI Taxonomy" id="45286"/>
    <lineage>
        <taxon>Eukaryota</taxon>
        <taxon>Fungi</taxon>
        <taxon>Dikarya</taxon>
        <taxon>Ascomycota</taxon>
        <taxon>Saccharomycotina</taxon>
        <taxon>Saccharomycetes</taxon>
        <taxon>Saccharomycetales</taxon>
        <taxon>Saccharomycetaceae</taxon>
        <taxon>Eremothecium</taxon>
    </lineage>
</organism>
<keyword evidence="5" id="KW-0378">Hydrolase</keyword>
<evidence type="ECO:0000256" key="5">
    <source>
        <dbReference type="ARBA" id="ARBA00022801"/>
    </source>
</evidence>
<evidence type="ECO:0000259" key="10">
    <source>
        <dbReference type="Pfam" id="PF00850"/>
    </source>
</evidence>
<dbReference type="Proteomes" id="UP000243052">
    <property type="component" value="Chromosome ii"/>
</dbReference>
<dbReference type="PRINTS" id="PR01270">
    <property type="entry name" value="HDASUPER"/>
</dbReference>
<dbReference type="InterPro" id="IPR023801">
    <property type="entry name" value="His_deacetylse_dom"/>
</dbReference>
<dbReference type="PANTHER" id="PTHR10625:SF14">
    <property type="entry name" value="HISTONE DEACETYLASE 8"/>
    <property type="match status" value="1"/>
</dbReference>
<name>A0A120K0W8_9SACH</name>
<dbReference type="OrthoDB" id="73273at2759"/>
<comment type="similarity">
    <text evidence="2">Belongs to the histone deacetylase family. HD type 1 subfamily.</text>
</comment>
<keyword evidence="8" id="KW-0804">Transcription</keyword>
<evidence type="ECO:0000256" key="1">
    <source>
        <dbReference type="ARBA" id="ARBA00004123"/>
    </source>
</evidence>
<dbReference type="GO" id="GO:0005634">
    <property type="term" value="C:nucleus"/>
    <property type="evidence" value="ECO:0007669"/>
    <property type="project" value="UniProtKB-SubCell"/>
</dbReference>
<evidence type="ECO:0000256" key="8">
    <source>
        <dbReference type="ARBA" id="ARBA00023163"/>
    </source>
</evidence>
<dbReference type="CDD" id="cd11680">
    <property type="entry name" value="HDAC_Hos1"/>
    <property type="match status" value="1"/>
</dbReference>
<keyword evidence="4" id="KW-0678">Repressor</keyword>